<gene>
    <name evidence="2" type="ORF">BpHYR1_046897</name>
</gene>
<evidence type="ECO:0000313" key="2">
    <source>
        <dbReference type="EMBL" id="RMZ93540.1"/>
    </source>
</evidence>
<keyword evidence="1" id="KW-0472">Membrane</keyword>
<keyword evidence="3" id="KW-1185">Reference proteome</keyword>
<feature type="non-terminal residue" evidence="2">
    <location>
        <position position="1"/>
    </location>
</feature>
<keyword evidence="1" id="KW-0812">Transmembrane</keyword>
<reference evidence="2 3" key="1">
    <citation type="journal article" date="2018" name="Sci. Rep.">
        <title>Genomic signatures of local adaptation to the degree of environmental predictability in rotifers.</title>
        <authorList>
            <person name="Franch-Gras L."/>
            <person name="Hahn C."/>
            <person name="Garcia-Roger E.M."/>
            <person name="Carmona M.J."/>
            <person name="Serra M."/>
            <person name="Gomez A."/>
        </authorList>
    </citation>
    <scope>NUCLEOTIDE SEQUENCE [LARGE SCALE GENOMIC DNA]</scope>
    <source>
        <strain evidence="2">HYR1</strain>
    </source>
</reference>
<evidence type="ECO:0000256" key="1">
    <source>
        <dbReference type="SAM" id="Phobius"/>
    </source>
</evidence>
<name>A0A3M7P3W9_BRAPC</name>
<dbReference type="EMBL" id="REGN01013734">
    <property type="protein sequence ID" value="RMZ93540.1"/>
    <property type="molecule type" value="Genomic_DNA"/>
</dbReference>
<dbReference type="Proteomes" id="UP000276133">
    <property type="component" value="Unassembled WGS sequence"/>
</dbReference>
<feature type="transmembrane region" description="Helical" evidence="1">
    <location>
        <begin position="29"/>
        <end position="51"/>
    </location>
</feature>
<proteinExistence type="predicted"/>
<sequence>RAYFSVNNVENNIVSNDFFSLICKNHQRYLFQMPAPQFLCNVYLLFFAFIYENSKRNKILKILPVLYPNYRSIGTTNNFIIYSVSSHYVQGATIGDLSCRTPPQASLAFYFIKRIAVKKKLAEIFKIQNQNI</sequence>
<organism evidence="2 3">
    <name type="scientific">Brachionus plicatilis</name>
    <name type="common">Marine rotifer</name>
    <name type="synonym">Brachionus muelleri</name>
    <dbReference type="NCBI Taxonomy" id="10195"/>
    <lineage>
        <taxon>Eukaryota</taxon>
        <taxon>Metazoa</taxon>
        <taxon>Spiralia</taxon>
        <taxon>Gnathifera</taxon>
        <taxon>Rotifera</taxon>
        <taxon>Eurotatoria</taxon>
        <taxon>Monogononta</taxon>
        <taxon>Pseudotrocha</taxon>
        <taxon>Ploima</taxon>
        <taxon>Brachionidae</taxon>
        <taxon>Brachionus</taxon>
    </lineage>
</organism>
<evidence type="ECO:0000313" key="3">
    <source>
        <dbReference type="Proteomes" id="UP000276133"/>
    </source>
</evidence>
<accession>A0A3M7P3W9</accession>
<dbReference type="AlphaFoldDB" id="A0A3M7P3W9"/>
<comment type="caution">
    <text evidence="2">The sequence shown here is derived from an EMBL/GenBank/DDBJ whole genome shotgun (WGS) entry which is preliminary data.</text>
</comment>
<keyword evidence="1" id="KW-1133">Transmembrane helix</keyword>
<protein>
    <submittedName>
        <fullName evidence="2">Uncharacterized protein</fullName>
    </submittedName>
</protein>